<evidence type="ECO:0000313" key="8">
    <source>
        <dbReference type="Proteomes" id="UP000256779"/>
    </source>
</evidence>
<dbReference type="GO" id="GO:0019148">
    <property type="term" value="F:D-cysteine desulfhydrase activity"/>
    <property type="evidence" value="ECO:0007669"/>
    <property type="project" value="TreeGrafter"/>
</dbReference>
<accession>A0A3D9L4F6</accession>
<evidence type="ECO:0000256" key="3">
    <source>
        <dbReference type="ARBA" id="ARBA00022898"/>
    </source>
</evidence>
<dbReference type="PANTHER" id="PTHR43780">
    <property type="entry name" value="1-AMINOCYCLOPROPANE-1-CARBOXYLATE DEAMINASE-RELATED"/>
    <property type="match status" value="1"/>
</dbReference>
<gene>
    <name evidence="7" type="ORF">C7460_10530</name>
</gene>
<dbReference type="RefSeq" id="WP_115867416.1">
    <property type="nucleotide sequence ID" value="NZ_QREG01000005.1"/>
</dbReference>
<comment type="caution">
    <text evidence="7">The sequence shown here is derived from an EMBL/GenBank/DDBJ whole genome shotgun (WGS) entry which is preliminary data.</text>
</comment>
<dbReference type="InterPro" id="IPR027278">
    <property type="entry name" value="ACCD_DCysDesulf"/>
</dbReference>
<dbReference type="Proteomes" id="UP000256779">
    <property type="component" value="Unassembled WGS sequence"/>
</dbReference>
<dbReference type="PANTHER" id="PTHR43780:SF2">
    <property type="entry name" value="1-AMINOCYCLOPROPANE-1-CARBOXYLATE DEAMINASE-RELATED"/>
    <property type="match status" value="1"/>
</dbReference>
<feature type="active site" description="Nucleophile" evidence="4">
    <location>
        <position position="66"/>
    </location>
</feature>
<dbReference type="EMBL" id="QREG01000005">
    <property type="protein sequence ID" value="REE00409.1"/>
    <property type="molecule type" value="Genomic_DNA"/>
</dbReference>
<sequence>MAGLPSPLDHISVPLFNQKGVEVWVKREDLIHPEIMGNKWRKLKYNLQHYHHHDYSGLVTFGGAYSNHIAATAAACHEQNIPCIGIIRGEELNSNSNPTLRFAHQKGMQLEFVNRSLFRQYRDGESLPAQLANYYRVPEGGTNALALAGCKEMLTELDETFDYIACPIGTAGTFAGILSGVSPHTTLLGFSSLKGDFIHQQVRDILATYGIENQSYRIFDNYHFGGYAKTSAALISFINRTKQETGLQLEPIYTGKMFFAVWDLIAKGYFKAGSKIMLVHTGGLQGIAGFLEKHKKKILL</sequence>
<evidence type="ECO:0000256" key="1">
    <source>
        <dbReference type="ARBA" id="ARBA00001933"/>
    </source>
</evidence>
<evidence type="ECO:0000313" key="7">
    <source>
        <dbReference type="EMBL" id="REE00409.1"/>
    </source>
</evidence>
<keyword evidence="3 5" id="KW-0663">Pyridoxal phosphate</keyword>
<feature type="domain" description="Tryptophan synthase beta chain-like PALP" evidence="6">
    <location>
        <begin position="15"/>
        <end position="282"/>
    </location>
</feature>
<dbReference type="InterPro" id="IPR036052">
    <property type="entry name" value="TrpB-like_PALP_sf"/>
</dbReference>
<dbReference type="InterPro" id="IPR001926">
    <property type="entry name" value="TrpB-like_PALP"/>
</dbReference>
<dbReference type="Pfam" id="PF00291">
    <property type="entry name" value="PALP"/>
    <property type="match status" value="1"/>
</dbReference>
<evidence type="ECO:0000256" key="5">
    <source>
        <dbReference type="PIRSR" id="PIRSR006278-2"/>
    </source>
</evidence>
<evidence type="ECO:0000256" key="2">
    <source>
        <dbReference type="ARBA" id="ARBA00008639"/>
    </source>
</evidence>
<dbReference type="Gene3D" id="3.40.50.1100">
    <property type="match status" value="2"/>
</dbReference>
<dbReference type="SUPFAM" id="SSF53686">
    <property type="entry name" value="Tryptophan synthase beta subunit-like PLP-dependent enzymes"/>
    <property type="match status" value="1"/>
</dbReference>
<comment type="cofactor">
    <cofactor evidence="1">
        <name>pyridoxal 5'-phosphate</name>
        <dbReference type="ChEBI" id="CHEBI:597326"/>
    </cofactor>
</comment>
<reference evidence="7 8" key="1">
    <citation type="submission" date="2018-07" db="EMBL/GenBank/DDBJ databases">
        <title>Genomic Encyclopedia of Type Strains, Phase IV (KMG-IV): sequencing the most valuable type-strain genomes for metagenomic binning, comparative biology and taxonomic classification.</title>
        <authorList>
            <person name="Goeker M."/>
        </authorList>
    </citation>
    <scope>NUCLEOTIDE SEQUENCE [LARGE SCALE GENOMIC DNA]</scope>
    <source>
        <strain evidence="7 8">DSM 4134</strain>
    </source>
</reference>
<proteinExistence type="inferred from homology"/>
<organism evidence="7 8">
    <name type="scientific">Marinoscillum furvescens DSM 4134</name>
    <dbReference type="NCBI Taxonomy" id="1122208"/>
    <lineage>
        <taxon>Bacteria</taxon>
        <taxon>Pseudomonadati</taxon>
        <taxon>Bacteroidota</taxon>
        <taxon>Cytophagia</taxon>
        <taxon>Cytophagales</taxon>
        <taxon>Reichenbachiellaceae</taxon>
        <taxon>Marinoscillum</taxon>
    </lineage>
</organism>
<dbReference type="OrthoDB" id="9801249at2"/>
<evidence type="ECO:0000259" key="6">
    <source>
        <dbReference type="Pfam" id="PF00291"/>
    </source>
</evidence>
<name>A0A3D9L4F6_MARFU</name>
<dbReference type="AlphaFoldDB" id="A0A3D9L4F6"/>
<comment type="similarity">
    <text evidence="2">Belongs to the ACC deaminase/D-cysteine desulfhydrase family.</text>
</comment>
<protein>
    <submittedName>
        <fullName evidence="7">1-aminocyclopropane-1-carboxylate deaminase/D-cysteine desulfhydrase-like pyridoxal-dependent ACC family enzyme</fullName>
    </submittedName>
</protein>
<dbReference type="PIRSF" id="PIRSF006278">
    <property type="entry name" value="ACCD_DCysDesulf"/>
    <property type="match status" value="1"/>
</dbReference>
<evidence type="ECO:0000256" key="4">
    <source>
        <dbReference type="PIRSR" id="PIRSR006278-1"/>
    </source>
</evidence>
<feature type="modified residue" description="N6-(pyridoxal phosphate)lysine" evidence="5">
    <location>
        <position position="39"/>
    </location>
</feature>
<keyword evidence="8" id="KW-1185">Reference proteome</keyword>